<dbReference type="AlphaFoldDB" id="A0A3B3Q4V9"/>
<keyword evidence="2" id="KW-0964">Secreted</keyword>
<dbReference type="GeneID" id="111838087"/>
<dbReference type="RefSeq" id="XP_023656454.1">
    <property type="nucleotide sequence ID" value="XM_023800686.2"/>
</dbReference>
<evidence type="ECO:0000256" key="4">
    <source>
        <dbReference type="ARBA" id="ARBA00022729"/>
    </source>
</evidence>
<dbReference type="RefSeq" id="XP_072567576.1">
    <property type="nucleotide sequence ID" value="XM_072711475.1"/>
</dbReference>
<dbReference type="InterPro" id="IPR008160">
    <property type="entry name" value="Collagen"/>
</dbReference>
<evidence type="ECO:0000313" key="9">
    <source>
        <dbReference type="Ensembl" id="ENSPKIP00000000441.1"/>
    </source>
</evidence>
<evidence type="ECO:0000256" key="6">
    <source>
        <dbReference type="SAM" id="MobiDB-lite"/>
    </source>
</evidence>
<keyword evidence="10" id="KW-1185">Reference proteome</keyword>
<keyword evidence="4 7" id="KW-0732">Signal</keyword>
<dbReference type="GO" id="GO:0005581">
    <property type="term" value="C:collagen trimer"/>
    <property type="evidence" value="ECO:0007669"/>
    <property type="project" value="UniProtKB-KW"/>
</dbReference>
<evidence type="ECO:0000256" key="7">
    <source>
        <dbReference type="SAM" id="SignalP"/>
    </source>
</evidence>
<dbReference type="Proteomes" id="UP000261540">
    <property type="component" value="Unplaced"/>
</dbReference>
<dbReference type="PANTHER" id="PTHR15427:SF20">
    <property type="entry name" value="ADIPONECTIN"/>
    <property type="match status" value="1"/>
</dbReference>
<dbReference type="GeneTree" id="ENSGT00940000159828"/>
<evidence type="ECO:0000259" key="8">
    <source>
        <dbReference type="PROSITE" id="PS50871"/>
    </source>
</evidence>
<comment type="subcellular location">
    <subcellularLocation>
        <location evidence="1">Secreted</location>
        <location evidence="1">Extracellular space</location>
        <location evidence="1">Extracellular matrix</location>
    </subcellularLocation>
</comment>
<dbReference type="SUPFAM" id="SSF49842">
    <property type="entry name" value="TNF-like"/>
    <property type="match status" value="1"/>
</dbReference>
<feature type="compositionally biased region" description="Basic and acidic residues" evidence="6">
    <location>
        <begin position="43"/>
        <end position="58"/>
    </location>
</feature>
<dbReference type="Gene3D" id="2.60.120.40">
    <property type="match status" value="1"/>
</dbReference>
<accession>A0A3B3Q4V9</accession>
<keyword evidence="5" id="KW-0176">Collagen</keyword>
<dbReference type="InterPro" id="IPR008983">
    <property type="entry name" value="Tumour_necrosis_fac-like_dom"/>
</dbReference>
<dbReference type="InterPro" id="IPR001073">
    <property type="entry name" value="C1q_dom"/>
</dbReference>
<dbReference type="PANTHER" id="PTHR15427">
    <property type="entry name" value="EMILIN ELASTIN MICROFIBRIL INTERFACE-LOCATED PROTEIN ELASTIN MICROFIBRIL INTERFACER"/>
    <property type="match status" value="1"/>
</dbReference>
<evidence type="ECO:0000256" key="2">
    <source>
        <dbReference type="ARBA" id="ARBA00022525"/>
    </source>
</evidence>
<dbReference type="Ensembl" id="ENSPKIT00000024339.1">
    <property type="protein sequence ID" value="ENSPKIP00000000441.1"/>
    <property type="gene ID" value="ENSPKIG00000019106.1"/>
</dbReference>
<protein>
    <submittedName>
        <fullName evidence="9">Adiponectin, C1Q and collagen domain containing, a</fullName>
    </submittedName>
</protein>
<dbReference type="Pfam" id="PF00386">
    <property type="entry name" value="C1q"/>
    <property type="match status" value="1"/>
</dbReference>
<proteinExistence type="predicted"/>
<evidence type="ECO:0000313" key="10">
    <source>
        <dbReference type="Proteomes" id="UP000261540"/>
    </source>
</evidence>
<name>A0A3B3Q4V9_9TELE</name>
<dbReference type="Pfam" id="PF01391">
    <property type="entry name" value="Collagen"/>
    <property type="match status" value="1"/>
</dbReference>
<feature type="region of interest" description="Disordered" evidence="6">
    <location>
        <begin position="34"/>
        <end position="76"/>
    </location>
</feature>
<dbReference type="KEGG" id="pki:111838087"/>
<organism evidence="9 10">
    <name type="scientific">Paramormyrops kingsleyae</name>
    <dbReference type="NCBI Taxonomy" id="1676925"/>
    <lineage>
        <taxon>Eukaryota</taxon>
        <taxon>Metazoa</taxon>
        <taxon>Chordata</taxon>
        <taxon>Craniata</taxon>
        <taxon>Vertebrata</taxon>
        <taxon>Euteleostomi</taxon>
        <taxon>Actinopterygii</taxon>
        <taxon>Neopterygii</taxon>
        <taxon>Teleostei</taxon>
        <taxon>Osteoglossocephala</taxon>
        <taxon>Osteoglossomorpha</taxon>
        <taxon>Osteoglossiformes</taxon>
        <taxon>Mormyridae</taxon>
        <taxon>Paramormyrops</taxon>
    </lineage>
</organism>
<dbReference type="OrthoDB" id="8044756at2759"/>
<dbReference type="PROSITE" id="PS50871">
    <property type="entry name" value="C1Q"/>
    <property type="match status" value="1"/>
</dbReference>
<evidence type="ECO:0000256" key="5">
    <source>
        <dbReference type="ARBA" id="ARBA00023119"/>
    </source>
</evidence>
<feature type="domain" description="C1q" evidence="8">
    <location>
        <begin position="99"/>
        <end position="236"/>
    </location>
</feature>
<dbReference type="RefSeq" id="XP_072567577.1">
    <property type="nucleotide sequence ID" value="XM_072711476.1"/>
</dbReference>
<dbReference type="PRINTS" id="PR00007">
    <property type="entry name" value="COMPLEMNTC1Q"/>
</dbReference>
<dbReference type="RefSeq" id="XP_023656453.1">
    <property type="nucleotide sequence ID" value="XM_023800685.2"/>
</dbReference>
<dbReference type="FunFam" id="2.60.120.40:FF:000001">
    <property type="entry name" value="Complement C1q B chain"/>
    <property type="match status" value="1"/>
</dbReference>
<dbReference type="SMART" id="SM00110">
    <property type="entry name" value="C1Q"/>
    <property type="match status" value="1"/>
</dbReference>
<keyword evidence="3" id="KW-0272">Extracellular matrix</keyword>
<evidence type="ECO:0000256" key="1">
    <source>
        <dbReference type="ARBA" id="ARBA00004498"/>
    </source>
</evidence>
<reference evidence="9" key="2">
    <citation type="submission" date="2025-09" db="UniProtKB">
        <authorList>
            <consortium name="Ensembl"/>
        </authorList>
    </citation>
    <scope>IDENTIFICATION</scope>
</reference>
<dbReference type="InterPro" id="IPR050392">
    <property type="entry name" value="Collagen/C1q_domain"/>
</dbReference>
<evidence type="ECO:0000256" key="3">
    <source>
        <dbReference type="ARBA" id="ARBA00022530"/>
    </source>
</evidence>
<reference evidence="9" key="1">
    <citation type="submission" date="2025-08" db="UniProtKB">
        <authorList>
            <consortium name="Ensembl"/>
        </authorList>
    </citation>
    <scope>IDENTIFICATION</scope>
</reference>
<feature type="chain" id="PRO_5017448240" evidence="7">
    <location>
        <begin position="19"/>
        <end position="244"/>
    </location>
</feature>
<sequence length="244" mass="26035">MELIWMLVLGLLGAGVVAAELDGRGACAWWMGGIPGTPGHDGQPGRDGRGGRKGEKGDSGQPGVPGKRGEVGMSGNEGLPGYRGFPGYPGLKGEPGETAFDYRSAFSVGLVGPVKASGEPIRFAKLFYNEQRDYDELSGKFRCAVPGLYYFNYQLVARGQDTKVALYHGAKPVTFSLDQYQAGDLDQASGSVLLQLVGGDEVWLQVYGEEGPAGVYTENTADSTFTGFLLYPDLRANLLAKHRC</sequence>
<feature type="signal peptide" evidence="7">
    <location>
        <begin position="1"/>
        <end position="18"/>
    </location>
</feature>
<dbReference type="STRING" id="1676925.ENSPKIP00000000441"/>
<dbReference type="GeneID" id="111838089"/>